<dbReference type="Pfam" id="PF02836">
    <property type="entry name" value="Glyco_hydro_2_C"/>
    <property type="match status" value="1"/>
</dbReference>
<reference evidence="8" key="1">
    <citation type="journal article" date="2020" name="Stud. Mycol.">
        <title>101 Dothideomycetes genomes: a test case for predicting lifestyles and emergence of pathogens.</title>
        <authorList>
            <person name="Haridas S."/>
            <person name="Albert R."/>
            <person name="Binder M."/>
            <person name="Bloem J."/>
            <person name="Labutti K."/>
            <person name="Salamov A."/>
            <person name="Andreopoulos B."/>
            <person name="Baker S."/>
            <person name="Barry K."/>
            <person name="Bills G."/>
            <person name="Bluhm B."/>
            <person name="Cannon C."/>
            <person name="Castanera R."/>
            <person name="Culley D."/>
            <person name="Daum C."/>
            <person name="Ezra D."/>
            <person name="Gonzalez J."/>
            <person name="Henrissat B."/>
            <person name="Kuo A."/>
            <person name="Liang C."/>
            <person name="Lipzen A."/>
            <person name="Lutzoni F."/>
            <person name="Magnuson J."/>
            <person name="Mondo S."/>
            <person name="Nolan M."/>
            <person name="Ohm R."/>
            <person name="Pangilinan J."/>
            <person name="Park H.-J."/>
            <person name="Ramirez L."/>
            <person name="Alfaro M."/>
            <person name="Sun H."/>
            <person name="Tritt A."/>
            <person name="Yoshinaga Y."/>
            <person name="Zwiers L.-H."/>
            <person name="Turgeon B."/>
            <person name="Goodwin S."/>
            <person name="Spatafora J."/>
            <person name="Crous P."/>
            <person name="Grigoriev I."/>
        </authorList>
    </citation>
    <scope>NUCLEOTIDE SEQUENCE</scope>
    <source>
        <strain evidence="8">CBS 107.79</strain>
    </source>
</reference>
<keyword evidence="5" id="KW-0326">Glycosidase</keyword>
<keyword evidence="4" id="KW-0378">Hydrolase</keyword>
<dbReference type="InterPro" id="IPR004199">
    <property type="entry name" value="B-gal_small/dom_5"/>
</dbReference>
<comment type="similarity">
    <text evidence="2">Belongs to the glycosyl hydrolase 2 family.</text>
</comment>
<evidence type="ECO:0000313" key="8">
    <source>
        <dbReference type="EMBL" id="KAF1973949.1"/>
    </source>
</evidence>
<dbReference type="InterPro" id="IPR017853">
    <property type="entry name" value="GH"/>
</dbReference>
<dbReference type="InterPro" id="IPR011013">
    <property type="entry name" value="Gal_mutarotase_sf_dom"/>
</dbReference>
<dbReference type="InterPro" id="IPR036156">
    <property type="entry name" value="Beta-gal/glucu_dom_sf"/>
</dbReference>
<dbReference type="Pfam" id="PF00703">
    <property type="entry name" value="Glyco_hydro_2"/>
    <property type="match status" value="1"/>
</dbReference>
<feature type="domain" description="Beta galactosidase small chain/" evidence="7">
    <location>
        <begin position="758"/>
        <end position="1045"/>
    </location>
</feature>
<dbReference type="InterPro" id="IPR006102">
    <property type="entry name" value="Ig-like_GH2"/>
</dbReference>
<dbReference type="SUPFAM" id="SSF74650">
    <property type="entry name" value="Galactose mutarotase-like"/>
    <property type="match status" value="1"/>
</dbReference>
<dbReference type="GO" id="GO:0004565">
    <property type="term" value="F:beta-galactosidase activity"/>
    <property type="evidence" value="ECO:0007669"/>
    <property type="project" value="UniProtKB-EC"/>
</dbReference>
<evidence type="ECO:0000259" key="7">
    <source>
        <dbReference type="SMART" id="SM01038"/>
    </source>
</evidence>
<evidence type="ECO:0000256" key="2">
    <source>
        <dbReference type="ARBA" id="ARBA00007401"/>
    </source>
</evidence>
<dbReference type="Gene3D" id="2.60.120.260">
    <property type="entry name" value="Galactose-binding domain-like"/>
    <property type="match status" value="1"/>
</dbReference>
<dbReference type="Proteomes" id="UP000800036">
    <property type="component" value="Unassembled WGS sequence"/>
</dbReference>
<name>A0A6A5VC76_9PLEO</name>
<dbReference type="GO" id="GO:0030246">
    <property type="term" value="F:carbohydrate binding"/>
    <property type="evidence" value="ECO:0007669"/>
    <property type="project" value="InterPro"/>
</dbReference>
<dbReference type="Pfam" id="PF02837">
    <property type="entry name" value="Glyco_hydro_2_N"/>
    <property type="match status" value="1"/>
</dbReference>
<evidence type="ECO:0000256" key="1">
    <source>
        <dbReference type="ARBA" id="ARBA00001412"/>
    </source>
</evidence>
<keyword evidence="9" id="KW-1185">Reference proteome</keyword>
<dbReference type="SUPFAM" id="SSF49303">
    <property type="entry name" value="beta-Galactosidase/glucuronidase domain"/>
    <property type="match status" value="2"/>
</dbReference>
<protein>
    <recommendedName>
        <fullName evidence="3">beta-galactosidase</fullName>
        <ecNumber evidence="3">3.2.1.23</ecNumber>
    </recommendedName>
    <alternativeName>
        <fullName evidence="6">Lactase</fullName>
    </alternativeName>
</protein>
<dbReference type="EC" id="3.2.1.23" evidence="3"/>
<gene>
    <name evidence="8" type="ORF">BU23DRAFT_505692</name>
</gene>
<dbReference type="AlphaFoldDB" id="A0A6A5VC76"/>
<sequence length="1045" mass="118317">MATVSGVRPQDPPDWNNHKVLHRNTLPVRAYFHNYTSESDALARDVSKSKTYSLSGTWKFHYANSPFEAVEGFEVSSFDTSSWSDIAVPGMWNLQGFGKGPQYTNVPYPIHVDPPNVPFYDNETGSYVRKFEIPKDFKNDQIRLRFEGVDSSYHVWINGKEVGYSQGSRNPDEFDVTEYVSLEKENTLAVRVYQWCDGTYIEDQDQWWLSGIFRDVFLVAFPKTSRIENLHVQTLLDPSYKDAELKVSLETTGLGAVSIKLFDAERKPVTSATANASSQNGTKWTVSLRGQNPHKWTAESPYLYHLIIALDNSQFIPVRVGFRQVQIKDGLLLVNGKRVVFRGVNRHEHHPKFGRAVPFEFLKHDLLTMKRHNINAIRTSHQLNDPRLLGLADEMGFWMIDEADLECHGFEKVADALLTPTEQQLPFDQRQLLTRSSAATWTTDNPDWTQAYVDRAEHLMKRDQLHPSVIIWSLGNEAFYGQNFKAMYNHIKEYDDSRPIHYEPDYEAETMDVYSRMYLHPDGVAGFGKKEWGNKDKPLILCEFIHSMGNGPGNIKEYIDIFYRYPRCQGGFAWEWANHGLLTKDKVTGDEYYGYGGDFGEKVHDSTFVMDGLLFSDHTPNPGLTEYGKAIEPVQLLSSDGSKATFINRYDFITLDHLHLTWHAVNEKGDESDKGKLDIPSGIGPGGEFTVDLPKFTSAKSETVVYLTFKLKESTISLSKDWTVAGAEVIVHASYTVQTPPSSDDHLKVTTPSSNTLVIKGGSSEWSFSTIYGHIASWTKDGKQLIVTPPELSINRAQTDNDKPQDGWNWRDKNLHLTKPYTRKVEYDQTDKKSLKVTVHQQIVPPVLEWSIDVVVTYTFSSDGSVSAHVKGDPRGKNLPGTLPRIGFILELPHEFQSVEWFGRGPGESYRDSKFSQQVALHNASSIDALWTDYEVPQEGSNRTDTRWVKLSTSSSAESGAGTSLLAQFVENGGRKLFDFQATHYRIDDVAASSHPYILHKKKREEVVLRLDAAHHGLGTGSCGPKTLPQYALYPNPFEFELLLQ</sequence>
<dbReference type="SUPFAM" id="SSF49785">
    <property type="entry name" value="Galactose-binding domain-like"/>
    <property type="match status" value="1"/>
</dbReference>
<dbReference type="InterPro" id="IPR050347">
    <property type="entry name" value="Bact_Beta-galactosidase"/>
</dbReference>
<dbReference type="OrthoDB" id="408320at2759"/>
<dbReference type="Gene3D" id="3.20.20.80">
    <property type="entry name" value="Glycosidases"/>
    <property type="match status" value="1"/>
</dbReference>
<dbReference type="Gene3D" id="2.70.98.10">
    <property type="match status" value="1"/>
</dbReference>
<dbReference type="Gene3D" id="2.60.40.10">
    <property type="entry name" value="Immunoglobulins"/>
    <property type="match status" value="2"/>
</dbReference>
<evidence type="ECO:0000256" key="6">
    <source>
        <dbReference type="ARBA" id="ARBA00032230"/>
    </source>
</evidence>
<dbReference type="Pfam" id="PF02929">
    <property type="entry name" value="Bgal_small_N"/>
    <property type="match status" value="1"/>
</dbReference>
<dbReference type="InterPro" id="IPR032312">
    <property type="entry name" value="LacZ_4"/>
</dbReference>
<evidence type="ECO:0000313" key="9">
    <source>
        <dbReference type="Proteomes" id="UP000800036"/>
    </source>
</evidence>
<dbReference type="InterPro" id="IPR006104">
    <property type="entry name" value="Glyco_hydro_2_N"/>
</dbReference>
<evidence type="ECO:0000256" key="3">
    <source>
        <dbReference type="ARBA" id="ARBA00012756"/>
    </source>
</evidence>
<dbReference type="InterPro" id="IPR013783">
    <property type="entry name" value="Ig-like_fold"/>
</dbReference>
<dbReference type="EMBL" id="ML976677">
    <property type="protein sequence ID" value="KAF1973949.1"/>
    <property type="molecule type" value="Genomic_DNA"/>
</dbReference>
<dbReference type="GO" id="GO:0009341">
    <property type="term" value="C:beta-galactosidase complex"/>
    <property type="evidence" value="ECO:0007669"/>
    <property type="project" value="InterPro"/>
</dbReference>
<evidence type="ECO:0000256" key="4">
    <source>
        <dbReference type="ARBA" id="ARBA00022801"/>
    </source>
</evidence>
<dbReference type="SMART" id="SM01038">
    <property type="entry name" value="Bgal_small_N"/>
    <property type="match status" value="1"/>
</dbReference>
<comment type="catalytic activity">
    <reaction evidence="1">
        <text>Hydrolysis of terminal non-reducing beta-D-galactose residues in beta-D-galactosides.</text>
        <dbReference type="EC" id="3.2.1.23"/>
    </reaction>
</comment>
<dbReference type="SUPFAM" id="SSF51445">
    <property type="entry name" value="(Trans)glycosidases"/>
    <property type="match status" value="1"/>
</dbReference>
<dbReference type="PANTHER" id="PTHR46323">
    <property type="entry name" value="BETA-GALACTOSIDASE"/>
    <property type="match status" value="1"/>
</dbReference>
<dbReference type="PRINTS" id="PR00132">
    <property type="entry name" value="GLHYDRLASE2"/>
</dbReference>
<dbReference type="InterPro" id="IPR008979">
    <property type="entry name" value="Galactose-bd-like_sf"/>
</dbReference>
<dbReference type="Pfam" id="PF16353">
    <property type="entry name" value="LacZ_4"/>
    <property type="match status" value="1"/>
</dbReference>
<accession>A0A6A5VC76</accession>
<dbReference type="InterPro" id="IPR014718">
    <property type="entry name" value="GH-type_carb-bd"/>
</dbReference>
<dbReference type="GO" id="GO:0005990">
    <property type="term" value="P:lactose catabolic process"/>
    <property type="evidence" value="ECO:0007669"/>
    <property type="project" value="TreeGrafter"/>
</dbReference>
<dbReference type="InterPro" id="IPR006101">
    <property type="entry name" value="Glyco_hydro_2"/>
</dbReference>
<organism evidence="8 9">
    <name type="scientific">Bimuria novae-zelandiae CBS 107.79</name>
    <dbReference type="NCBI Taxonomy" id="1447943"/>
    <lineage>
        <taxon>Eukaryota</taxon>
        <taxon>Fungi</taxon>
        <taxon>Dikarya</taxon>
        <taxon>Ascomycota</taxon>
        <taxon>Pezizomycotina</taxon>
        <taxon>Dothideomycetes</taxon>
        <taxon>Pleosporomycetidae</taxon>
        <taxon>Pleosporales</taxon>
        <taxon>Massarineae</taxon>
        <taxon>Didymosphaeriaceae</taxon>
        <taxon>Bimuria</taxon>
    </lineage>
</organism>
<dbReference type="PANTHER" id="PTHR46323:SF2">
    <property type="entry name" value="BETA-GALACTOSIDASE"/>
    <property type="match status" value="1"/>
</dbReference>
<proteinExistence type="inferred from homology"/>
<evidence type="ECO:0000256" key="5">
    <source>
        <dbReference type="ARBA" id="ARBA00023295"/>
    </source>
</evidence>
<dbReference type="InterPro" id="IPR006103">
    <property type="entry name" value="Glyco_hydro_2_cat"/>
</dbReference>